<dbReference type="Gene3D" id="3.40.630.30">
    <property type="match status" value="1"/>
</dbReference>
<dbReference type="GeneID" id="98299540"/>
<dbReference type="InterPro" id="IPR016181">
    <property type="entry name" value="Acyl_CoA_acyltransferase"/>
</dbReference>
<evidence type="ECO:0000259" key="1">
    <source>
        <dbReference type="PROSITE" id="PS51186"/>
    </source>
</evidence>
<keyword evidence="2" id="KW-0808">Transferase</keyword>
<dbReference type="GO" id="GO:0004364">
    <property type="term" value="F:glutathione transferase activity"/>
    <property type="evidence" value="ECO:0007669"/>
    <property type="project" value="InterPro"/>
</dbReference>
<organism evidence="2 3">
    <name type="scientific">Bifidobacterium psychraerophilum</name>
    <dbReference type="NCBI Taxonomy" id="218140"/>
    <lineage>
        <taxon>Bacteria</taxon>
        <taxon>Bacillati</taxon>
        <taxon>Actinomycetota</taxon>
        <taxon>Actinomycetes</taxon>
        <taxon>Bifidobacteriales</taxon>
        <taxon>Bifidobacteriaceae</taxon>
        <taxon>Bifidobacterium</taxon>
    </lineage>
</organism>
<dbReference type="CDD" id="cd04301">
    <property type="entry name" value="NAT_SF"/>
    <property type="match status" value="1"/>
</dbReference>
<gene>
    <name evidence="2" type="ORF">BPSY_0320</name>
</gene>
<dbReference type="GO" id="GO:0005737">
    <property type="term" value="C:cytoplasm"/>
    <property type="evidence" value="ECO:0007669"/>
    <property type="project" value="TreeGrafter"/>
</dbReference>
<dbReference type="PANTHER" id="PTHR32419">
    <property type="entry name" value="GLUTATHIONYL-HYDROQUINONE REDUCTASE"/>
    <property type="match status" value="1"/>
</dbReference>
<dbReference type="eggNOG" id="COG0435">
    <property type="taxonomic scope" value="Bacteria"/>
</dbReference>
<dbReference type="RefSeq" id="WP_081884079.1">
    <property type="nucleotide sequence ID" value="NZ_JGZI01000007.1"/>
</dbReference>
<name>A0A087CIX6_9BIFI</name>
<dbReference type="InterPro" id="IPR000182">
    <property type="entry name" value="GNAT_dom"/>
</dbReference>
<dbReference type="EMBL" id="JGZI01000007">
    <property type="protein sequence ID" value="KFI83226.1"/>
    <property type="molecule type" value="Genomic_DNA"/>
</dbReference>
<dbReference type="SUPFAM" id="SSF55729">
    <property type="entry name" value="Acyl-CoA N-acyltransferases (Nat)"/>
    <property type="match status" value="1"/>
</dbReference>
<dbReference type="AlphaFoldDB" id="A0A087CIX6"/>
<evidence type="ECO:0000313" key="2">
    <source>
        <dbReference type="EMBL" id="KFI83226.1"/>
    </source>
</evidence>
<reference evidence="2 3" key="1">
    <citation type="submission" date="2014-03" db="EMBL/GenBank/DDBJ databases">
        <title>Genomics of Bifidobacteria.</title>
        <authorList>
            <person name="Ventura M."/>
            <person name="Milani C."/>
            <person name="Lugli G.A."/>
        </authorList>
    </citation>
    <scope>NUCLEOTIDE SEQUENCE [LARGE SCALE GENOMIC DNA]</scope>
    <source>
        <strain evidence="2 3">LMG 21775</strain>
    </source>
</reference>
<proteinExistence type="predicted"/>
<dbReference type="Gene3D" id="1.20.1050.10">
    <property type="match status" value="1"/>
</dbReference>
<accession>A0A087CIX6</accession>
<dbReference type="Proteomes" id="UP000029050">
    <property type="component" value="Unassembled WGS sequence"/>
</dbReference>
<evidence type="ECO:0000313" key="3">
    <source>
        <dbReference type="Proteomes" id="UP000029050"/>
    </source>
</evidence>
<dbReference type="InterPro" id="IPR016639">
    <property type="entry name" value="GST_Omega/GSH"/>
</dbReference>
<dbReference type="GO" id="GO:0016747">
    <property type="term" value="F:acyltransferase activity, transferring groups other than amino-acyl groups"/>
    <property type="evidence" value="ECO:0007669"/>
    <property type="project" value="InterPro"/>
</dbReference>
<comment type="caution">
    <text evidence="2">The sequence shown here is derived from an EMBL/GenBank/DDBJ whole genome shotgun (WGS) entry which is preliminary data.</text>
</comment>
<dbReference type="InterPro" id="IPR036282">
    <property type="entry name" value="Glutathione-S-Trfase_C_sf"/>
</dbReference>
<dbReference type="Pfam" id="PF00583">
    <property type="entry name" value="Acetyltransf_1"/>
    <property type="match status" value="1"/>
</dbReference>
<feature type="domain" description="N-acetyltransferase" evidence="1">
    <location>
        <begin position="37"/>
        <end position="190"/>
    </location>
</feature>
<dbReference type="STRING" id="218140.BPSY_0320"/>
<dbReference type="PANTHER" id="PTHR32419:SF6">
    <property type="entry name" value="GLUTATHIONE S-TRANSFERASE OMEGA-LIKE 1-RELATED"/>
    <property type="match status" value="1"/>
</dbReference>
<sequence length="483" mass="54184">MTFLQPRIPTRARNDLHGRKVAEIPQALKHKDLDDGYKLRLAQVSEYEEVGNALAAAFKVGCWITAQYEAGLHAIEQRAKTADVWVISDGSNRIVAAVLTPKPALYDEQYYTFNILGVAPWGRGHGFGSVLVSHSIELAGSYGYEGIELHSSPQMVHAHRLYYSFGFHRRIDWETMIVDSGQRLLALTRDLSWKKKHYVRKEEVMHGSHEGSHEEVDSDQFTPKASSHVYDDIVACLSHRNPQSLPVNISLSALDPRAWGTLFTLRLGQLRTEAIDQLSTDLEHVPSGHEANPVRLITANGKKLVEDWRFASRALNIAFSENNGGNGGLYNRSLSNEIDELDAIIDNELIDGLFAVINANSDLQRDAYRRVFYARLGWFDYLLSHKKFLLGNSISESDGHLFGVLLTFDVGYRNLFPPADAAVVDYPHLWDYARSLYAIDGLVTHDEKQALGLLSHTDGNVTLPWGKPAYTETVEDIAQAWSE</sequence>
<protein>
    <submittedName>
        <fullName evidence="2">Acetyltransferase</fullName>
    </submittedName>
</protein>
<keyword evidence="3" id="KW-1185">Reference proteome</keyword>
<dbReference type="OrthoDB" id="273614at2"/>
<dbReference type="PROSITE" id="PS51186">
    <property type="entry name" value="GNAT"/>
    <property type="match status" value="1"/>
</dbReference>
<dbReference type="SUPFAM" id="SSF47616">
    <property type="entry name" value="GST C-terminal domain-like"/>
    <property type="match status" value="1"/>
</dbReference>